<evidence type="ECO:0000256" key="1">
    <source>
        <dbReference type="SAM" id="MobiDB-lite"/>
    </source>
</evidence>
<evidence type="ECO:0000259" key="3">
    <source>
        <dbReference type="Pfam" id="PF26018"/>
    </source>
</evidence>
<reference evidence="5" key="4">
    <citation type="submission" date="2016-11" db="EMBL/GenBank/DDBJ databases">
        <authorList>
            <person name="Varghese N."/>
            <person name="Submissions S."/>
        </authorList>
    </citation>
    <scope>NUCLEOTIDE SEQUENCE</scope>
    <source>
        <strain evidence="5">DSM 1682</strain>
    </source>
</reference>
<dbReference type="InterPro" id="IPR058709">
    <property type="entry name" value="BSH_RND-rel"/>
</dbReference>
<accession>A0A0X8VB87</accession>
<dbReference type="OrthoDB" id="1834786at2"/>
<evidence type="ECO:0000313" key="5">
    <source>
        <dbReference type="EMBL" id="SHE84662.1"/>
    </source>
</evidence>
<reference evidence="6" key="2">
    <citation type="submission" date="2016-01" db="EMBL/GenBank/DDBJ databases">
        <authorList>
            <person name="Poehlein A."/>
            <person name="Schlien K."/>
            <person name="Gottschalk G."/>
            <person name="Buckel W."/>
            <person name="Daniel R."/>
        </authorList>
    </citation>
    <scope>NUCLEOTIDE SEQUENCE [LARGE SCALE GENOMIC DNA]</scope>
    <source>
        <strain evidence="6">X2</strain>
    </source>
</reference>
<reference evidence="4 6" key="1">
    <citation type="journal article" date="2016" name="Genome Announc.">
        <title>Complete Genome Sequence of the Amino Acid-Fermenting Clostridium propionicum X2 (DSM 1682).</title>
        <authorList>
            <person name="Poehlein A."/>
            <person name="Schlien K."/>
            <person name="Chowdhury N.P."/>
            <person name="Gottschalk G."/>
            <person name="Buckel W."/>
            <person name="Daniel R."/>
        </authorList>
    </citation>
    <scope>NUCLEOTIDE SEQUENCE [LARGE SCALE GENOMIC DNA]</scope>
    <source>
        <strain evidence="4 6">X2</strain>
    </source>
</reference>
<feature type="transmembrane region" description="Helical" evidence="2">
    <location>
        <begin position="78"/>
        <end position="97"/>
    </location>
</feature>
<dbReference type="RefSeq" id="WP_066051590.1">
    <property type="nucleotide sequence ID" value="NZ_FQUA01000008.1"/>
</dbReference>
<organism evidence="5 7">
    <name type="scientific">Anaerotignum propionicum DSM 1682</name>
    <dbReference type="NCBI Taxonomy" id="991789"/>
    <lineage>
        <taxon>Bacteria</taxon>
        <taxon>Bacillati</taxon>
        <taxon>Bacillota</taxon>
        <taxon>Clostridia</taxon>
        <taxon>Lachnospirales</taxon>
        <taxon>Anaerotignaceae</taxon>
        <taxon>Anaerotignum</taxon>
    </lineage>
</organism>
<dbReference type="Pfam" id="PF26018">
    <property type="entry name" value="BSH_RND_rel"/>
    <property type="match status" value="1"/>
</dbReference>
<gene>
    <name evidence="4" type="ORF">CPRO_22100</name>
    <name evidence="5" type="ORF">SAMN02745151_01985</name>
</gene>
<evidence type="ECO:0000313" key="6">
    <source>
        <dbReference type="Proteomes" id="UP000068026"/>
    </source>
</evidence>
<keyword evidence="6" id="KW-1185">Reference proteome</keyword>
<dbReference type="EMBL" id="FQUA01000008">
    <property type="protein sequence ID" value="SHE84662.1"/>
    <property type="molecule type" value="Genomic_DNA"/>
</dbReference>
<dbReference type="KEGG" id="cpro:CPRO_22100"/>
<proteinExistence type="predicted"/>
<evidence type="ECO:0000256" key="2">
    <source>
        <dbReference type="SAM" id="Phobius"/>
    </source>
</evidence>
<reference evidence="7" key="3">
    <citation type="submission" date="2016-11" db="EMBL/GenBank/DDBJ databases">
        <authorList>
            <person name="Jaros S."/>
            <person name="Januszkiewicz K."/>
            <person name="Wedrychowicz H."/>
        </authorList>
    </citation>
    <scope>NUCLEOTIDE SEQUENCE [LARGE SCALE GENOMIC DNA]</scope>
    <source>
        <strain evidence="7">DSM 1682</strain>
    </source>
</reference>
<dbReference type="AlphaFoldDB" id="A0A0X8VB87"/>
<name>A0A0X8VB87_ANAPI</name>
<sequence>MQKDSSKNRKKRHPQRGGQSSNRQTPRPKKVYPPKENVYRMDSDIGQGSYGRVRTKVSPKREAPKTRKRTRRLRVSRVLPMFVFGVIAIYLFGQMLAMSAKRSEINMETVDYGGLDTPARYTGLIVRDEYVVQSNRAGQPFYQFSEGEYISRNAVVCTVKDTNSTEEIESKLEKLDKNILKNQKSRSDLSAFSEDISRIEENIQRVIISYAGKSMKSDASFLYNMKDQVQSFMTQRNEIWLTENVDSLSKLTQEKSQYEQQLAQNMSAMRAEQSGILALSYDGLEKTLTSKTLDGITKKQIGESKTKYISKAKAVSKEDPLFKIVTSNQWYMVAYLPNSATVNWAKGDGKILNLLLDDEVIPVNAKIESTEVGEKETKVVFSTYEQMDRFINRRVLEFYLAGAIVEGLKVPNDAIVEKSLISIPKDCMQESMGNTGVLLVNGSNAKFIAISVISYDDTNVYIDQNGELKLGDVILQGTGEKATHYTVSGLSPRTGVYVANSSMAKFVTIDILEQNQEYAIIRSGTTYGLQAYDLIVSDAKNIKEGQNLY</sequence>
<evidence type="ECO:0000313" key="4">
    <source>
        <dbReference type="EMBL" id="AMJ41790.1"/>
    </source>
</evidence>
<evidence type="ECO:0000313" key="7">
    <source>
        <dbReference type="Proteomes" id="UP000184204"/>
    </source>
</evidence>
<protein>
    <submittedName>
        <fullName evidence="4">HlyD family secretion protein</fullName>
    </submittedName>
</protein>
<keyword evidence="2" id="KW-0812">Transmembrane</keyword>
<feature type="region of interest" description="Disordered" evidence="1">
    <location>
        <begin position="1"/>
        <end position="70"/>
    </location>
</feature>
<feature type="domain" description="RND related barrel-sandwich hybrid" evidence="3">
    <location>
        <begin position="129"/>
        <end position="325"/>
    </location>
</feature>
<dbReference type="EMBL" id="CP014223">
    <property type="protein sequence ID" value="AMJ41790.1"/>
    <property type="molecule type" value="Genomic_DNA"/>
</dbReference>
<dbReference type="Proteomes" id="UP000184204">
    <property type="component" value="Unassembled WGS sequence"/>
</dbReference>
<keyword evidence="2" id="KW-1133">Transmembrane helix</keyword>
<keyword evidence="2" id="KW-0472">Membrane</keyword>
<dbReference type="Proteomes" id="UP000068026">
    <property type="component" value="Chromosome"/>
</dbReference>